<proteinExistence type="predicted"/>
<name>A0A645H3X4_9ZZZZ</name>
<comment type="caution">
    <text evidence="1">The sequence shown here is derived from an EMBL/GenBank/DDBJ whole genome shotgun (WGS) entry which is preliminary data.</text>
</comment>
<protein>
    <submittedName>
        <fullName evidence="1">Uncharacterized protein</fullName>
    </submittedName>
</protein>
<dbReference type="EMBL" id="VSSQ01086388">
    <property type="protein sequence ID" value="MPN33735.1"/>
    <property type="molecule type" value="Genomic_DNA"/>
</dbReference>
<organism evidence="1">
    <name type="scientific">bioreactor metagenome</name>
    <dbReference type="NCBI Taxonomy" id="1076179"/>
    <lineage>
        <taxon>unclassified sequences</taxon>
        <taxon>metagenomes</taxon>
        <taxon>ecological metagenomes</taxon>
    </lineage>
</organism>
<evidence type="ECO:0000313" key="1">
    <source>
        <dbReference type="EMBL" id="MPN33735.1"/>
    </source>
</evidence>
<reference evidence="1" key="1">
    <citation type="submission" date="2019-08" db="EMBL/GenBank/DDBJ databases">
        <authorList>
            <person name="Kucharzyk K."/>
            <person name="Murdoch R.W."/>
            <person name="Higgins S."/>
            <person name="Loffler F."/>
        </authorList>
    </citation>
    <scope>NUCLEOTIDE SEQUENCE</scope>
</reference>
<dbReference type="AlphaFoldDB" id="A0A645H3X4"/>
<sequence>MLHGGEIRLAGIAFRILDGIAAPRNQFPVLMGNHIPVLIDDIGGAIFAHLKPLRYLAEDIPVEGYDDHRYHFDASLPPLPYRRGYN</sequence>
<gene>
    <name evidence="1" type="ORF">SDC9_181226</name>
</gene>
<accession>A0A645H3X4</accession>